<dbReference type="Proteomes" id="UP000267821">
    <property type="component" value="Unassembled WGS sequence"/>
</dbReference>
<comment type="cofactor">
    <cofactor evidence="1">
        <name>a divalent metal cation</name>
        <dbReference type="ChEBI" id="CHEBI:60240"/>
    </cofactor>
</comment>
<keyword evidence="2" id="KW-0479">Metal-binding</keyword>
<accession>A0A3N4LW49</accession>
<dbReference type="GO" id="GO:0046872">
    <property type="term" value="F:metal ion binding"/>
    <property type="evidence" value="ECO:0007669"/>
    <property type="project" value="UniProtKB-KW"/>
</dbReference>
<dbReference type="AlphaFoldDB" id="A0A3N4LW49"/>
<evidence type="ECO:0000313" key="4">
    <source>
        <dbReference type="EMBL" id="RPB27107.1"/>
    </source>
</evidence>
<dbReference type="EMBL" id="ML121532">
    <property type="protein sequence ID" value="RPB27107.1"/>
    <property type="molecule type" value="Genomic_DNA"/>
</dbReference>
<feature type="non-terminal residue" evidence="4">
    <location>
        <position position="132"/>
    </location>
</feature>
<reference evidence="4 5" key="1">
    <citation type="journal article" date="2018" name="Nat. Ecol. Evol.">
        <title>Pezizomycetes genomes reveal the molecular basis of ectomycorrhizal truffle lifestyle.</title>
        <authorList>
            <person name="Murat C."/>
            <person name="Payen T."/>
            <person name="Noel B."/>
            <person name="Kuo A."/>
            <person name="Morin E."/>
            <person name="Chen J."/>
            <person name="Kohler A."/>
            <person name="Krizsan K."/>
            <person name="Balestrini R."/>
            <person name="Da Silva C."/>
            <person name="Montanini B."/>
            <person name="Hainaut M."/>
            <person name="Levati E."/>
            <person name="Barry K.W."/>
            <person name="Belfiori B."/>
            <person name="Cichocki N."/>
            <person name="Clum A."/>
            <person name="Dockter R.B."/>
            <person name="Fauchery L."/>
            <person name="Guy J."/>
            <person name="Iotti M."/>
            <person name="Le Tacon F."/>
            <person name="Lindquist E.A."/>
            <person name="Lipzen A."/>
            <person name="Malagnac F."/>
            <person name="Mello A."/>
            <person name="Molinier V."/>
            <person name="Miyauchi S."/>
            <person name="Poulain J."/>
            <person name="Riccioni C."/>
            <person name="Rubini A."/>
            <person name="Sitrit Y."/>
            <person name="Splivallo R."/>
            <person name="Traeger S."/>
            <person name="Wang M."/>
            <person name="Zifcakova L."/>
            <person name="Wipf D."/>
            <person name="Zambonelli A."/>
            <person name="Paolocci F."/>
            <person name="Nowrousian M."/>
            <person name="Ottonello S."/>
            <person name="Baldrian P."/>
            <person name="Spatafora J.W."/>
            <person name="Henrissat B."/>
            <person name="Nagy L.G."/>
            <person name="Aury J.M."/>
            <person name="Wincker P."/>
            <person name="Grigoriev I.V."/>
            <person name="Bonfante P."/>
            <person name="Martin F.M."/>
        </authorList>
    </citation>
    <scope>NUCLEOTIDE SEQUENCE [LARGE SCALE GENOMIC DNA]</scope>
    <source>
        <strain evidence="4 5">ATCC MYA-4762</strain>
    </source>
</reference>
<dbReference type="InterPro" id="IPR027806">
    <property type="entry name" value="HARBI1_dom"/>
</dbReference>
<evidence type="ECO:0000256" key="2">
    <source>
        <dbReference type="ARBA" id="ARBA00022723"/>
    </source>
</evidence>
<feature type="non-terminal residue" evidence="4">
    <location>
        <position position="1"/>
    </location>
</feature>
<organism evidence="4 5">
    <name type="scientific">Terfezia boudieri ATCC MYA-4762</name>
    <dbReference type="NCBI Taxonomy" id="1051890"/>
    <lineage>
        <taxon>Eukaryota</taxon>
        <taxon>Fungi</taxon>
        <taxon>Dikarya</taxon>
        <taxon>Ascomycota</taxon>
        <taxon>Pezizomycotina</taxon>
        <taxon>Pezizomycetes</taxon>
        <taxon>Pezizales</taxon>
        <taxon>Pezizaceae</taxon>
        <taxon>Terfezia</taxon>
    </lineage>
</organism>
<feature type="domain" description="DDE Tnp4" evidence="3">
    <location>
        <begin position="2"/>
        <end position="79"/>
    </location>
</feature>
<evidence type="ECO:0000256" key="1">
    <source>
        <dbReference type="ARBA" id="ARBA00001968"/>
    </source>
</evidence>
<evidence type="ECO:0000313" key="5">
    <source>
        <dbReference type="Proteomes" id="UP000267821"/>
    </source>
</evidence>
<sequence>LWQESGIERYLRNLFSELPVLCLYGDPAYAPAYGIIGPYRATARTGLTPVQEAMNVTMSSYRIVVEWGFANILNQFGFGEWKRNQRIGLSSVATCYALSVLLYNCQTCLRGRNQISERFKNRVHPPSLSTYL</sequence>
<protein>
    <recommendedName>
        <fullName evidence="3">DDE Tnp4 domain-containing protein</fullName>
    </recommendedName>
</protein>
<evidence type="ECO:0000259" key="3">
    <source>
        <dbReference type="Pfam" id="PF13359"/>
    </source>
</evidence>
<name>A0A3N4LW49_9PEZI</name>
<dbReference type="OrthoDB" id="5412294at2759"/>
<keyword evidence="5" id="KW-1185">Reference proteome</keyword>
<dbReference type="Pfam" id="PF13359">
    <property type="entry name" value="DDE_Tnp_4"/>
    <property type="match status" value="1"/>
</dbReference>
<proteinExistence type="predicted"/>
<gene>
    <name evidence="4" type="ORF">L211DRAFT_771650</name>
</gene>
<dbReference type="InParanoid" id="A0A3N4LW49"/>
<dbReference type="STRING" id="1051890.A0A3N4LW49"/>